<evidence type="ECO:0000313" key="2">
    <source>
        <dbReference type="EMBL" id="KNE71924.1"/>
    </source>
</evidence>
<reference evidence="2 3" key="1">
    <citation type="submission" date="2009-11" db="EMBL/GenBank/DDBJ databases">
        <title>Annotation of Allomyces macrogynus ATCC 38327.</title>
        <authorList>
            <consortium name="The Broad Institute Genome Sequencing Platform"/>
            <person name="Russ C."/>
            <person name="Cuomo C."/>
            <person name="Burger G."/>
            <person name="Gray M.W."/>
            <person name="Holland P.W.H."/>
            <person name="King N."/>
            <person name="Lang F.B.F."/>
            <person name="Roger A.J."/>
            <person name="Ruiz-Trillo I."/>
            <person name="Young S.K."/>
            <person name="Zeng Q."/>
            <person name="Gargeya S."/>
            <person name="Fitzgerald M."/>
            <person name="Haas B."/>
            <person name="Abouelleil A."/>
            <person name="Alvarado L."/>
            <person name="Arachchi H.M."/>
            <person name="Berlin A."/>
            <person name="Chapman S.B."/>
            <person name="Gearin G."/>
            <person name="Goldberg J."/>
            <person name="Griggs A."/>
            <person name="Gujja S."/>
            <person name="Hansen M."/>
            <person name="Heiman D."/>
            <person name="Howarth C."/>
            <person name="Larimer J."/>
            <person name="Lui A."/>
            <person name="MacDonald P.J.P."/>
            <person name="McCowen C."/>
            <person name="Montmayeur A."/>
            <person name="Murphy C."/>
            <person name="Neiman D."/>
            <person name="Pearson M."/>
            <person name="Priest M."/>
            <person name="Roberts A."/>
            <person name="Saif S."/>
            <person name="Shea T."/>
            <person name="Sisk P."/>
            <person name="Stolte C."/>
            <person name="Sykes S."/>
            <person name="Wortman J."/>
            <person name="Nusbaum C."/>
            <person name="Birren B."/>
        </authorList>
    </citation>
    <scope>NUCLEOTIDE SEQUENCE [LARGE SCALE GENOMIC DNA]</scope>
    <source>
        <strain evidence="2 3">ATCC 38327</strain>
    </source>
</reference>
<feature type="region of interest" description="Disordered" evidence="1">
    <location>
        <begin position="128"/>
        <end position="184"/>
    </location>
</feature>
<reference evidence="3" key="2">
    <citation type="submission" date="2009-11" db="EMBL/GenBank/DDBJ databases">
        <title>The Genome Sequence of Allomyces macrogynus strain ATCC 38327.</title>
        <authorList>
            <consortium name="The Broad Institute Genome Sequencing Platform"/>
            <person name="Russ C."/>
            <person name="Cuomo C."/>
            <person name="Shea T."/>
            <person name="Young S.K."/>
            <person name="Zeng Q."/>
            <person name="Koehrsen M."/>
            <person name="Haas B."/>
            <person name="Borodovsky M."/>
            <person name="Guigo R."/>
            <person name="Alvarado L."/>
            <person name="Berlin A."/>
            <person name="Borenstein D."/>
            <person name="Chen Z."/>
            <person name="Engels R."/>
            <person name="Freedman E."/>
            <person name="Gellesch M."/>
            <person name="Goldberg J."/>
            <person name="Griggs A."/>
            <person name="Gujja S."/>
            <person name="Heiman D."/>
            <person name="Hepburn T."/>
            <person name="Howarth C."/>
            <person name="Jen D."/>
            <person name="Larson L."/>
            <person name="Lewis B."/>
            <person name="Mehta T."/>
            <person name="Park D."/>
            <person name="Pearson M."/>
            <person name="Roberts A."/>
            <person name="Saif S."/>
            <person name="Shenoy N."/>
            <person name="Sisk P."/>
            <person name="Stolte C."/>
            <person name="Sykes S."/>
            <person name="Walk T."/>
            <person name="White J."/>
            <person name="Yandava C."/>
            <person name="Burger G."/>
            <person name="Gray M.W."/>
            <person name="Holland P.W.H."/>
            <person name="King N."/>
            <person name="Lang F.B.F."/>
            <person name="Roger A.J."/>
            <person name="Ruiz-Trillo I."/>
            <person name="Lander E."/>
            <person name="Nusbaum C."/>
        </authorList>
    </citation>
    <scope>NUCLEOTIDE SEQUENCE [LARGE SCALE GENOMIC DNA]</scope>
    <source>
        <strain evidence="3">ATCC 38327</strain>
    </source>
</reference>
<dbReference type="Proteomes" id="UP000054350">
    <property type="component" value="Unassembled WGS sequence"/>
</dbReference>
<dbReference type="AlphaFoldDB" id="A0A0L0TBH5"/>
<proteinExistence type="predicted"/>
<accession>A0A0L0TBH5</accession>
<protein>
    <submittedName>
        <fullName evidence="2">Uncharacterized protein</fullName>
    </submittedName>
</protein>
<feature type="region of interest" description="Disordered" evidence="1">
    <location>
        <begin position="1"/>
        <end position="28"/>
    </location>
</feature>
<evidence type="ECO:0000313" key="3">
    <source>
        <dbReference type="Proteomes" id="UP000054350"/>
    </source>
</evidence>
<dbReference type="OrthoDB" id="5556485at2759"/>
<feature type="compositionally biased region" description="Low complexity" evidence="1">
    <location>
        <begin position="160"/>
        <end position="182"/>
    </location>
</feature>
<evidence type="ECO:0000256" key="1">
    <source>
        <dbReference type="SAM" id="MobiDB-lite"/>
    </source>
</evidence>
<keyword evidence="3" id="KW-1185">Reference proteome</keyword>
<sequence>MMVNERTGHLGRAVRRPRPPPPAPADKVPPENQCFCKLCNCGKHRCSRPDLPTATLPLAAVSEYHDRFPVHRGQYKVPVRLPEPPRIDADLPPRKQRPILRQVVKHKYAPSEHALDGTSGYAAAFKKWPTPPPPQAAKRRPSAAERDRQMAWSMPAIDVSSRPSTTSTGTATSSPTSATAARYESTSHADFATAASAAARARRTACVPPAPTPPDQPFTAVSEYAAVYMPARPIRDAPYCATYNPTEAPLESMSTMKADYAPHFVQALITRAHGPDKQAIPAVPTNGEWVSETHAAHDAKVHVPAPCRALEVRKKLGGKDAGMCRREDGHIVMVHAARKPKRDGKLRPTVCPTYAVPRQQPM</sequence>
<organism evidence="2 3">
    <name type="scientific">Allomyces macrogynus (strain ATCC 38327)</name>
    <name type="common">Allomyces javanicus var. macrogynus</name>
    <dbReference type="NCBI Taxonomy" id="578462"/>
    <lineage>
        <taxon>Eukaryota</taxon>
        <taxon>Fungi</taxon>
        <taxon>Fungi incertae sedis</taxon>
        <taxon>Blastocladiomycota</taxon>
        <taxon>Blastocladiomycetes</taxon>
        <taxon>Blastocladiales</taxon>
        <taxon>Blastocladiaceae</taxon>
        <taxon>Allomyces</taxon>
    </lineage>
</organism>
<name>A0A0L0TBH5_ALLM3</name>
<gene>
    <name evidence="2" type="ORF">AMAG_16348</name>
</gene>
<dbReference type="VEuPathDB" id="FungiDB:AMAG_16348"/>
<dbReference type="EMBL" id="GG745375">
    <property type="protein sequence ID" value="KNE71924.1"/>
    <property type="molecule type" value="Genomic_DNA"/>
</dbReference>